<dbReference type="Proteomes" id="UP000076738">
    <property type="component" value="Unassembled WGS sequence"/>
</dbReference>
<evidence type="ECO:0000313" key="1">
    <source>
        <dbReference type="EMBL" id="KZO94373.1"/>
    </source>
</evidence>
<proteinExistence type="predicted"/>
<dbReference type="PROSITE" id="PS51257">
    <property type="entry name" value="PROKAR_LIPOPROTEIN"/>
    <property type="match status" value="1"/>
</dbReference>
<dbReference type="AlphaFoldDB" id="A0A167K879"/>
<evidence type="ECO:0000313" key="2">
    <source>
        <dbReference type="Proteomes" id="UP000076738"/>
    </source>
</evidence>
<protein>
    <submittedName>
        <fullName evidence="1">Uncharacterized protein</fullName>
    </submittedName>
</protein>
<sequence>MLPNQRDGQNQSGPLQAAGSCGCTTQARMAARDKVAPRQTVVQNCLPTSEQRMSPGDGNPMKVIELRPCLNHGTLKGELAQGYRQQAFFSRFTVSNPTLCAWEILRSAELQNVVSDVSSTTFFTHLVRYSARLGTCQRPWPIDRPGFVFHFPELGNPVTRLGTSGYWSDPHRKRAGPPQQRGSLLNLRWAGEEPGARGIDSKTFCHNPQAHAFTAPASDSFVPAALSRCHDKERSGRHRWNISFTTCRNSLHCDIPHRSLSNLHQTGLSSWRSSIPSAQLRTLLSLERGRVDRFTFASLLDCPFLKCWSNNGMQSL</sequence>
<organism evidence="1 2">
    <name type="scientific">Calocera viscosa (strain TUFC12733)</name>
    <dbReference type="NCBI Taxonomy" id="1330018"/>
    <lineage>
        <taxon>Eukaryota</taxon>
        <taxon>Fungi</taxon>
        <taxon>Dikarya</taxon>
        <taxon>Basidiomycota</taxon>
        <taxon>Agaricomycotina</taxon>
        <taxon>Dacrymycetes</taxon>
        <taxon>Dacrymycetales</taxon>
        <taxon>Dacrymycetaceae</taxon>
        <taxon>Calocera</taxon>
    </lineage>
</organism>
<keyword evidence="2" id="KW-1185">Reference proteome</keyword>
<reference evidence="1 2" key="1">
    <citation type="journal article" date="2016" name="Mol. Biol. Evol.">
        <title>Comparative Genomics of Early-Diverging Mushroom-Forming Fungi Provides Insights into the Origins of Lignocellulose Decay Capabilities.</title>
        <authorList>
            <person name="Nagy L.G."/>
            <person name="Riley R."/>
            <person name="Tritt A."/>
            <person name="Adam C."/>
            <person name="Daum C."/>
            <person name="Floudas D."/>
            <person name="Sun H."/>
            <person name="Yadav J.S."/>
            <person name="Pangilinan J."/>
            <person name="Larsson K.H."/>
            <person name="Matsuura K."/>
            <person name="Barry K."/>
            <person name="Labutti K."/>
            <person name="Kuo R."/>
            <person name="Ohm R.A."/>
            <person name="Bhattacharya S.S."/>
            <person name="Shirouzu T."/>
            <person name="Yoshinaga Y."/>
            <person name="Martin F.M."/>
            <person name="Grigoriev I.V."/>
            <person name="Hibbett D.S."/>
        </authorList>
    </citation>
    <scope>NUCLEOTIDE SEQUENCE [LARGE SCALE GENOMIC DNA]</scope>
    <source>
        <strain evidence="1 2">TUFC12733</strain>
    </source>
</reference>
<name>A0A167K879_CALVF</name>
<gene>
    <name evidence="1" type="ORF">CALVIDRAFT_223942</name>
</gene>
<accession>A0A167K879</accession>
<dbReference type="EMBL" id="KV417295">
    <property type="protein sequence ID" value="KZO94373.1"/>
    <property type="molecule type" value="Genomic_DNA"/>
</dbReference>